<organism evidence="2 3">
    <name type="scientific">Diploptera punctata</name>
    <name type="common">Pacific beetle cockroach</name>
    <dbReference type="NCBI Taxonomy" id="6984"/>
    <lineage>
        <taxon>Eukaryota</taxon>
        <taxon>Metazoa</taxon>
        <taxon>Ecdysozoa</taxon>
        <taxon>Arthropoda</taxon>
        <taxon>Hexapoda</taxon>
        <taxon>Insecta</taxon>
        <taxon>Pterygota</taxon>
        <taxon>Neoptera</taxon>
        <taxon>Polyneoptera</taxon>
        <taxon>Dictyoptera</taxon>
        <taxon>Blattodea</taxon>
        <taxon>Blaberoidea</taxon>
        <taxon>Blaberidae</taxon>
        <taxon>Diplopterinae</taxon>
        <taxon>Diploptera</taxon>
    </lineage>
</organism>
<feature type="transmembrane region" description="Helical" evidence="1">
    <location>
        <begin position="33"/>
        <end position="52"/>
    </location>
</feature>
<evidence type="ECO:0000313" key="3">
    <source>
        <dbReference type="Proteomes" id="UP001233999"/>
    </source>
</evidence>
<evidence type="ECO:0000313" key="2">
    <source>
        <dbReference type="EMBL" id="KAJ9582168.1"/>
    </source>
</evidence>
<keyword evidence="1" id="KW-0472">Membrane</keyword>
<feature type="non-terminal residue" evidence="2">
    <location>
        <position position="56"/>
    </location>
</feature>
<reference evidence="2" key="1">
    <citation type="journal article" date="2023" name="IScience">
        <title>Live-bearing cockroach genome reveals convergent evolutionary mechanisms linked to viviparity in insects and beyond.</title>
        <authorList>
            <person name="Fouks B."/>
            <person name="Harrison M.C."/>
            <person name="Mikhailova A.A."/>
            <person name="Marchal E."/>
            <person name="English S."/>
            <person name="Carruthers M."/>
            <person name="Jennings E.C."/>
            <person name="Chiamaka E.L."/>
            <person name="Frigard R.A."/>
            <person name="Pippel M."/>
            <person name="Attardo G.M."/>
            <person name="Benoit J.B."/>
            <person name="Bornberg-Bauer E."/>
            <person name="Tobe S.S."/>
        </authorList>
    </citation>
    <scope>NUCLEOTIDE SEQUENCE</scope>
    <source>
        <strain evidence="2">Stay&amp;Tobe</strain>
    </source>
</reference>
<name>A0AAD7ZKE0_DIPPU</name>
<dbReference type="AlphaFoldDB" id="A0AAD7ZKE0"/>
<dbReference type="Proteomes" id="UP001233999">
    <property type="component" value="Unassembled WGS sequence"/>
</dbReference>
<reference evidence="2" key="2">
    <citation type="submission" date="2023-05" db="EMBL/GenBank/DDBJ databases">
        <authorList>
            <person name="Fouks B."/>
        </authorList>
    </citation>
    <scope>NUCLEOTIDE SEQUENCE</scope>
    <source>
        <strain evidence="2">Stay&amp;Tobe</strain>
        <tissue evidence="2">Testes</tissue>
    </source>
</reference>
<sequence length="56" mass="6538">CKLISTDSMLTAHERRIFVKINMAATFSCSSMSILRLLIMMLKIFGILYLMYMVMR</sequence>
<accession>A0AAD7ZKE0</accession>
<keyword evidence="1" id="KW-0812">Transmembrane</keyword>
<keyword evidence="3" id="KW-1185">Reference proteome</keyword>
<feature type="non-terminal residue" evidence="2">
    <location>
        <position position="1"/>
    </location>
</feature>
<comment type="caution">
    <text evidence="2">The sequence shown here is derived from an EMBL/GenBank/DDBJ whole genome shotgun (WGS) entry which is preliminary data.</text>
</comment>
<keyword evidence="1" id="KW-1133">Transmembrane helix</keyword>
<evidence type="ECO:0000256" key="1">
    <source>
        <dbReference type="SAM" id="Phobius"/>
    </source>
</evidence>
<dbReference type="EMBL" id="JASPKZ010007822">
    <property type="protein sequence ID" value="KAJ9582168.1"/>
    <property type="molecule type" value="Genomic_DNA"/>
</dbReference>
<proteinExistence type="predicted"/>
<protein>
    <submittedName>
        <fullName evidence="2">Uncharacterized protein</fullName>
    </submittedName>
</protein>
<gene>
    <name evidence="2" type="ORF">L9F63_003510</name>
</gene>